<dbReference type="InterPro" id="IPR052415">
    <property type="entry name" value="Diphthine_MTase"/>
</dbReference>
<comment type="pathway">
    <text evidence="3">Protein modification.</text>
</comment>
<sequence>MDKNAIVSTLSVTLDLPPSCIQFCPAHPDYFVVGTYHLEQGQRTKEDGISKQDEDEKSGNDRKPQSRNGSLLVFQINGERLSHVQTVLQPSAILDIRFHPVTAYGDILAVVSSTGSLAVFKIDPSRDAEAPLHHLKTSRYDQLSDDVLFLQCAWHPCLPRLIAVSTSNGSALLLKLSSEWEIEMEASRDLPVGNTLEAWSIAFSPGQPTPSEQRGPISVYCGGDDSALSYTSCSVNDGEDSPSQAEEPFAPVVLRREHEAGVTAILPLFIFGEEGSRVVITGSYDEHMRVFLIHDLHDSYGAKRVQQVADIQLGGGVWRLDLIDCRSSSGSSMDIRVLASCMHAGARIVRVRHARDSGWTCCVLARFEEHKSMNYGSDFARRADRDVLRCVSTSFYDKLLCIWDYESHHGAEKDEGGQ</sequence>
<dbReference type="EMBL" id="KL660920">
    <property type="protein sequence ID" value="KFA60480.1"/>
    <property type="molecule type" value="Genomic_DNA"/>
</dbReference>
<evidence type="ECO:0000256" key="1">
    <source>
        <dbReference type="ARBA" id="ARBA00022574"/>
    </source>
</evidence>
<dbReference type="PANTHER" id="PTHR46042:SF1">
    <property type="entry name" value="DIPHTHINE METHYLTRANSFERASE"/>
    <property type="match status" value="1"/>
</dbReference>
<keyword evidence="6" id="KW-1185">Reference proteome</keyword>
<accession>A0A084Q945</accession>
<dbReference type="Proteomes" id="UP000028524">
    <property type="component" value="Unassembled WGS sequence"/>
</dbReference>
<dbReference type="AlphaFoldDB" id="A0A084Q945"/>
<evidence type="ECO:0000256" key="3">
    <source>
        <dbReference type="ARBA" id="ARBA00043952"/>
    </source>
</evidence>
<proteinExistence type="predicted"/>
<dbReference type="InParanoid" id="A0A084Q945"/>
<evidence type="ECO:0000256" key="4">
    <source>
        <dbReference type="SAM" id="MobiDB-lite"/>
    </source>
</evidence>
<dbReference type="OMA" id="LDMKWLP"/>
<dbReference type="Gene3D" id="2.130.10.10">
    <property type="entry name" value="YVTN repeat-like/Quinoprotein amine dehydrogenase"/>
    <property type="match status" value="1"/>
</dbReference>
<dbReference type="PANTHER" id="PTHR46042">
    <property type="entry name" value="DIPHTHINE METHYLTRANSFERASE"/>
    <property type="match status" value="1"/>
</dbReference>
<reference evidence="5 6" key="1">
    <citation type="journal article" date="2014" name="BMC Genomics">
        <title>Comparative genome sequencing reveals chemotype-specific gene clusters in the toxigenic black mold Stachybotrys.</title>
        <authorList>
            <person name="Semeiks J."/>
            <person name="Borek D."/>
            <person name="Otwinowski Z."/>
            <person name="Grishin N.V."/>
        </authorList>
    </citation>
    <scope>NUCLEOTIDE SEQUENCE [LARGE SCALE GENOMIC DNA]</scope>
    <source>
        <strain evidence="5 6">IBT 40285</strain>
    </source>
</reference>
<dbReference type="GO" id="GO:0061685">
    <property type="term" value="F:diphthine methylesterase activity"/>
    <property type="evidence" value="ECO:0007669"/>
    <property type="project" value="TreeGrafter"/>
</dbReference>
<dbReference type="SUPFAM" id="SSF50978">
    <property type="entry name" value="WD40 repeat-like"/>
    <property type="match status" value="1"/>
</dbReference>
<feature type="region of interest" description="Disordered" evidence="4">
    <location>
        <begin position="43"/>
        <end position="67"/>
    </location>
</feature>
<keyword evidence="1" id="KW-0853">WD repeat</keyword>
<dbReference type="InterPro" id="IPR015943">
    <property type="entry name" value="WD40/YVTN_repeat-like_dom_sf"/>
</dbReference>
<evidence type="ECO:0000313" key="5">
    <source>
        <dbReference type="EMBL" id="KFA60480.1"/>
    </source>
</evidence>
<dbReference type="GO" id="GO:0005737">
    <property type="term" value="C:cytoplasm"/>
    <property type="evidence" value="ECO:0007669"/>
    <property type="project" value="TreeGrafter"/>
</dbReference>
<protein>
    <recommendedName>
        <fullName evidence="7">Anaphase-promoting complex subunit 4 WD40 domain-containing protein</fullName>
    </recommendedName>
</protein>
<gene>
    <name evidence="5" type="ORF">S40285_07758</name>
</gene>
<keyword evidence="2" id="KW-0677">Repeat</keyword>
<dbReference type="InterPro" id="IPR036322">
    <property type="entry name" value="WD40_repeat_dom_sf"/>
</dbReference>
<dbReference type="STRING" id="1283841.A0A084Q945"/>
<evidence type="ECO:0008006" key="7">
    <source>
        <dbReference type="Google" id="ProtNLM"/>
    </source>
</evidence>
<organism evidence="5 6">
    <name type="scientific">Stachybotrys chlorohalonatus (strain IBT 40285)</name>
    <dbReference type="NCBI Taxonomy" id="1283841"/>
    <lineage>
        <taxon>Eukaryota</taxon>
        <taxon>Fungi</taxon>
        <taxon>Dikarya</taxon>
        <taxon>Ascomycota</taxon>
        <taxon>Pezizomycotina</taxon>
        <taxon>Sordariomycetes</taxon>
        <taxon>Hypocreomycetidae</taxon>
        <taxon>Hypocreales</taxon>
        <taxon>Stachybotryaceae</taxon>
        <taxon>Stachybotrys</taxon>
    </lineage>
</organism>
<name>A0A084Q945_STAC4</name>
<dbReference type="HOGENOM" id="CLU_036100_1_0_1"/>
<evidence type="ECO:0000313" key="6">
    <source>
        <dbReference type="Proteomes" id="UP000028524"/>
    </source>
</evidence>
<dbReference type="GO" id="GO:0017183">
    <property type="term" value="P:protein histidyl modification to diphthamide"/>
    <property type="evidence" value="ECO:0007669"/>
    <property type="project" value="TreeGrafter"/>
</dbReference>
<feature type="compositionally biased region" description="Basic and acidic residues" evidence="4">
    <location>
        <begin position="43"/>
        <end position="64"/>
    </location>
</feature>
<evidence type="ECO:0000256" key="2">
    <source>
        <dbReference type="ARBA" id="ARBA00022737"/>
    </source>
</evidence>
<dbReference type="OrthoDB" id="1930760at2759"/>